<protein>
    <recommendedName>
        <fullName evidence="7">FAD-binding PCMH-type domain-containing protein</fullName>
    </recommendedName>
</protein>
<dbReference type="Proteomes" id="UP001239445">
    <property type="component" value="Unassembled WGS sequence"/>
</dbReference>
<evidence type="ECO:0000256" key="4">
    <source>
        <dbReference type="ARBA" id="ARBA00022827"/>
    </source>
</evidence>
<feature type="chain" id="PRO_5042494474" description="FAD-binding PCMH-type domain-containing protein" evidence="6">
    <location>
        <begin position="23"/>
        <end position="633"/>
    </location>
</feature>
<evidence type="ECO:0000256" key="1">
    <source>
        <dbReference type="ARBA" id="ARBA00001974"/>
    </source>
</evidence>
<comment type="cofactor">
    <cofactor evidence="1">
        <name>FAD</name>
        <dbReference type="ChEBI" id="CHEBI:57692"/>
    </cofactor>
</comment>
<evidence type="ECO:0000256" key="2">
    <source>
        <dbReference type="ARBA" id="ARBA00005466"/>
    </source>
</evidence>
<dbReference type="GO" id="GO:0071949">
    <property type="term" value="F:FAD binding"/>
    <property type="evidence" value="ECO:0007669"/>
    <property type="project" value="InterPro"/>
</dbReference>
<evidence type="ECO:0000313" key="9">
    <source>
        <dbReference type="Proteomes" id="UP001239445"/>
    </source>
</evidence>
<dbReference type="GO" id="GO:0016491">
    <property type="term" value="F:oxidoreductase activity"/>
    <property type="evidence" value="ECO:0007669"/>
    <property type="project" value="UniProtKB-KW"/>
</dbReference>
<accession>A0AAJ0B580</accession>
<feature type="domain" description="FAD-binding PCMH-type" evidence="7">
    <location>
        <begin position="172"/>
        <end position="354"/>
    </location>
</feature>
<evidence type="ECO:0000313" key="8">
    <source>
        <dbReference type="EMBL" id="KAK1751039.1"/>
    </source>
</evidence>
<keyword evidence="6" id="KW-0732">Signal</keyword>
<keyword evidence="4" id="KW-0274">FAD</keyword>
<dbReference type="InterPro" id="IPR016169">
    <property type="entry name" value="FAD-bd_PCMH_sub2"/>
</dbReference>
<dbReference type="Gene3D" id="3.30.465.10">
    <property type="match status" value="2"/>
</dbReference>
<dbReference type="Pfam" id="PF08031">
    <property type="entry name" value="BBE"/>
    <property type="match status" value="1"/>
</dbReference>
<comment type="caution">
    <text evidence="8">The sequence shown here is derived from an EMBL/GenBank/DDBJ whole genome shotgun (WGS) entry which is preliminary data.</text>
</comment>
<dbReference type="InterPro" id="IPR012951">
    <property type="entry name" value="BBE"/>
</dbReference>
<name>A0AAJ0B580_9PEZI</name>
<dbReference type="PROSITE" id="PS51387">
    <property type="entry name" value="FAD_PCMH"/>
    <property type="match status" value="1"/>
</dbReference>
<reference evidence="8" key="1">
    <citation type="submission" date="2023-06" db="EMBL/GenBank/DDBJ databases">
        <title>Genome-scale phylogeny and comparative genomics of the fungal order Sordariales.</title>
        <authorList>
            <consortium name="Lawrence Berkeley National Laboratory"/>
            <person name="Hensen N."/>
            <person name="Bonometti L."/>
            <person name="Westerberg I."/>
            <person name="Brannstrom I.O."/>
            <person name="Guillou S."/>
            <person name="Cros-Aarteil S."/>
            <person name="Calhoun S."/>
            <person name="Haridas S."/>
            <person name="Kuo A."/>
            <person name="Mondo S."/>
            <person name="Pangilinan J."/>
            <person name="Riley R."/>
            <person name="Labutti K."/>
            <person name="Andreopoulos B."/>
            <person name="Lipzen A."/>
            <person name="Chen C."/>
            <person name="Yanf M."/>
            <person name="Daum C."/>
            <person name="Ng V."/>
            <person name="Clum A."/>
            <person name="Steindorff A."/>
            <person name="Ohm R."/>
            <person name="Martin F."/>
            <person name="Silar P."/>
            <person name="Natvig D."/>
            <person name="Lalanne C."/>
            <person name="Gautier V."/>
            <person name="Ament-Velasquez S.L."/>
            <person name="Kruys A."/>
            <person name="Hutchinson M.I."/>
            <person name="Powell A.J."/>
            <person name="Barry K."/>
            <person name="Miller A.N."/>
            <person name="Grigoriev I.V."/>
            <person name="Debuchy R."/>
            <person name="Gladieux P."/>
            <person name="Thoren M.H."/>
            <person name="Johannesson H."/>
        </authorList>
    </citation>
    <scope>NUCLEOTIDE SEQUENCE</scope>
    <source>
        <strain evidence="8">PSN4</strain>
    </source>
</reference>
<dbReference type="InterPro" id="IPR016166">
    <property type="entry name" value="FAD-bd_PCMH"/>
</dbReference>
<dbReference type="SUPFAM" id="SSF56176">
    <property type="entry name" value="FAD-binding/transporter-associated domain-like"/>
    <property type="match status" value="1"/>
</dbReference>
<dbReference type="PANTHER" id="PTHR42973:SF39">
    <property type="entry name" value="FAD-BINDING PCMH-TYPE DOMAIN-CONTAINING PROTEIN"/>
    <property type="match status" value="1"/>
</dbReference>
<evidence type="ECO:0000259" key="7">
    <source>
        <dbReference type="PROSITE" id="PS51387"/>
    </source>
</evidence>
<proteinExistence type="inferred from homology"/>
<keyword evidence="3" id="KW-0285">Flavoprotein</keyword>
<dbReference type="PANTHER" id="PTHR42973">
    <property type="entry name" value="BINDING OXIDOREDUCTASE, PUTATIVE (AFU_ORTHOLOGUE AFUA_1G17690)-RELATED"/>
    <property type="match status" value="1"/>
</dbReference>
<dbReference type="InterPro" id="IPR006094">
    <property type="entry name" value="Oxid_FAD_bind_N"/>
</dbReference>
<gene>
    <name evidence="8" type="ORF">QBC47DRAFT_417474</name>
</gene>
<evidence type="ECO:0000256" key="3">
    <source>
        <dbReference type="ARBA" id="ARBA00022630"/>
    </source>
</evidence>
<dbReference type="EMBL" id="MU839843">
    <property type="protein sequence ID" value="KAK1751039.1"/>
    <property type="molecule type" value="Genomic_DNA"/>
</dbReference>
<sequence>MFGSATLTRALAATALVHSAFGYVLSRDDIEIVDSLEEADAELSALKGPGGPGGLDWSDVAKLEPATINGKKYECKCYPGQKCWPGQPKWNQLNQTVGGALSVHIPPGAYCHNTMTGPLGTFNTYDAAKCQDALANFASESWTVSQPAAALWTYATNDTCLPTTDPTEPCTLGYYGVYVIKATTKAHVKAGIDFARKNNIRLIVRNTGHDFIGRSVGWGSLIINTHSFQSVEWINKYNGPGGYRGGAVKLGAGVQGRSILEQGHARNPPVVIVTGECPTVGIAGGFIQGGGHGPWTPLKGMSADNVLAFEVVTASGTYLNANAQENTDLFYALKGGGPASYAVIISMTVKTFPDLPSAGAELYINTTHTVDSDTFWNGTSIFHKWSNHFVDNGLYVYFELMPFTFRARPFVGIGKTAAELQAVLAPFLAELAAHNIPHDFSIKEFPTFFDLYVDLFEDEASGNSAITGGWMFDHADVAERNDEIIDAFKTVVAVPDRPDVFAFIIGHLFNPGYGQPVSNSATHPAWRNATDFVIATVVVPPGVPLAYKADLQNVLTNTIDKALRDASNSGCTYVNEADPYQENWQGHFWGSVYPTLKTARGKWDPHGVFYAIATPGTEKWEVVEDGTRLCRVK</sequence>
<keyword evidence="9" id="KW-1185">Reference proteome</keyword>
<evidence type="ECO:0000256" key="5">
    <source>
        <dbReference type="ARBA" id="ARBA00023002"/>
    </source>
</evidence>
<dbReference type="AlphaFoldDB" id="A0AAJ0B580"/>
<dbReference type="InterPro" id="IPR050416">
    <property type="entry name" value="FAD-linked_Oxidoreductase"/>
</dbReference>
<dbReference type="Pfam" id="PF01565">
    <property type="entry name" value="FAD_binding_4"/>
    <property type="match status" value="1"/>
</dbReference>
<organism evidence="8 9">
    <name type="scientific">Echria macrotheca</name>
    <dbReference type="NCBI Taxonomy" id="438768"/>
    <lineage>
        <taxon>Eukaryota</taxon>
        <taxon>Fungi</taxon>
        <taxon>Dikarya</taxon>
        <taxon>Ascomycota</taxon>
        <taxon>Pezizomycotina</taxon>
        <taxon>Sordariomycetes</taxon>
        <taxon>Sordariomycetidae</taxon>
        <taxon>Sordariales</taxon>
        <taxon>Schizotheciaceae</taxon>
        <taxon>Echria</taxon>
    </lineage>
</organism>
<comment type="similarity">
    <text evidence="2">Belongs to the oxygen-dependent FAD-linked oxidoreductase family.</text>
</comment>
<dbReference type="InterPro" id="IPR036318">
    <property type="entry name" value="FAD-bd_PCMH-like_sf"/>
</dbReference>
<evidence type="ECO:0000256" key="6">
    <source>
        <dbReference type="SAM" id="SignalP"/>
    </source>
</evidence>
<keyword evidence="5" id="KW-0560">Oxidoreductase</keyword>
<feature type="signal peptide" evidence="6">
    <location>
        <begin position="1"/>
        <end position="22"/>
    </location>
</feature>